<accession>A0A318Z4P2</accession>
<evidence type="ECO:0000313" key="2">
    <source>
        <dbReference type="Proteomes" id="UP000248349"/>
    </source>
</evidence>
<sequence length="150" mass="16691">MYCVEIPGCIAASPDADYSVFPYSVTVHPASGAFYCLVDHTFFCLNGDSSALTRGRRSLGSTMKPLVKIFRLKSWGRPNGIPFSDPNLTNFHGPRLNYDVGKSSSRYAQVLKKGPLLGSAYDFIYTLSTFPISLPRIQHRVPRNSPRRSQ</sequence>
<protein>
    <submittedName>
        <fullName evidence="1">Uncharacterized protein</fullName>
    </submittedName>
</protein>
<reference evidence="1 2" key="1">
    <citation type="submission" date="2016-12" db="EMBL/GenBank/DDBJ databases">
        <title>The genomes of Aspergillus section Nigri reveals drivers in fungal speciation.</title>
        <authorList>
            <consortium name="DOE Joint Genome Institute"/>
            <person name="Vesth T.C."/>
            <person name="Nybo J."/>
            <person name="Theobald S."/>
            <person name="Brandl J."/>
            <person name="Frisvad J.C."/>
            <person name="Nielsen K.F."/>
            <person name="Lyhne E.K."/>
            <person name="Kogle M.E."/>
            <person name="Kuo A."/>
            <person name="Riley R."/>
            <person name="Clum A."/>
            <person name="Nolan M."/>
            <person name="Lipzen A."/>
            <person name="Salamov A."/>
            <person name="Henrissat B."/>
            <person name="Wiebenga A."/>
            <person name="De Vries R.P."/>
            <person name="Grigoriev I.V."/>
            <person name="Mortensen U.H."/>
            <person name="Andersen M.R."/>
            <person name="Baker S.E."/>
        </authorList>
    </citation>
    <scope>NUCLEOTIDE SEQUENCE [LARGE SCALE GENOMIC DNA]</scope>
    <source>
        <strain evidence="1 2">JOP 1030-1</strain>
    </source>
</reference>
<organism evidence="1 2">
    <name type="scientific">Aspergillus saccharolyticus JOP 1030-1</name>
    <dbReference type="NCBI Taxonomy" id="1450539"/>
    <lineage>
        <taxon>Eukaryota</taxon>
        <taxon>Fungi</taxon>
        <taxon>Dikarya</taxon>
        <taxon>Ascomycota</taxon>
        <taxon>Pezizomycotina</taxon>
        <taxon>Eurotiomycetes</taxon>
        <taxon>Eurotiomycetidae</taxon>
        <taxon>Eurotiales</taxon>
        <taxon>Aspergillaceae</taxon>
        <taxon>Aspergillus</taxon>
        <taxon>Aspergillus subgen. Circumdati</taxon>
    </lineage>
</organism>
<evidence type="ECO:0000313" key="1">
    <source>
        <dbReference type="EMBL" id="PYH42019.1"/>
    </source>
</evidence>
<dbReference type="AlphaFoldDB" id="A0A318Z4P2"/>
<dbReference type="RefSeq" id="XP_025428001.1">
    <property type="nucleotide sequence ID" value="XM_025570575.1"/>
</dbReference>
<dbReference type="GeneID" id="37071803"/>
<name>A0A318Z4P2_9EURO</name>
<dbReference type="Proteomes" id="UP000248349">
    <property type="component" value="Unassembled WGS sequence"/>
</dbReference>
<keyword evidence="2" id="KW-1185">Reference proteome</keyword>
<proteinExistence type="predicted"/>
<dbReference type="EMBL" id="KZ821256">
    <property type="protein sequence ID" value="PYH42019.1"/>
    <property type="molecule type" value="Genomic_DNA"/>
</dbReference>
<gene>
    <name evidence="1" type="ORF">BP01DRAFT_143331</name>
</gene>